<gene>
    <name evidence="3" type="primary">rps24e</name>
    <name evidence="4" type="ORF">AOG55_02585</name>
</gene>
<proteinExistence type="inferred from homology"/>
<dbReference type="HAMAP" id="MF_00545">
    <property type="entry name" value="Ribosomal_eS24"/>
    <property type="match status" value="1"/>
</dbReference>
<sequence length="104" mass="12373">MSESSVKNFNVESEKDNKLLHRKEIRYTMTFSSGITPSRDYIRDLLANYYKVNKELIIVDKNKQETGKDELKGYAKIYDKKENAMLYEPDYELIRNKLKEKVVK</sequence>
<keyword evidence="1 3" id="KW-0689">Ribosomal protein</keyword>
<dbReference type="GO" id="GO:0003735">
    <property type="term" value="F:structural constituent of ribosome"/>
    <property type="evidence" value="ECO:0007669"/>
    <property type="project" value="InterPro"/>
</dbReference>
<name>A0A0Q0REN2_9ARCH</name>
<organism evidence="4 5">
    <name type="scientific">Acidiplasma cupricumulans</name>
    <dbReference type="NCBI Taxonomy" id="312540"/>
    <lineage>
        <taxon>Archaea</taxon>
        <taxon>Methanobacteriati</taxon>
        <taxon>Thermoplasmatota</taxon>
        <taxon>Thermoplasmata</taxon>
        <taxon>Thermoplasmatales</taxon>
        <taxon>Ferroplasmaceae</taxon>
        <taxon>Acidiplasma</taxon>
    </lineage>
</organism>
<dbReference type="InterPro" id="IPR012678">
    <property type="entry name" value="Ribosomal_uL23/eL15/eS24_sf"/>
</dbReference>
<dbReference type="SUPFAM" id="SSF54189">
    <property type="entry name" value="Ribosomal proteins S24e, L23 and L15e"/>
    <property type="match status" value="1"/>
</dbReference>
<dbReference type="GO" id="GO:0005840">
    <property type="term" value="C:ribosome"/>
    <property type="evidence" value="ECO:0007669"/>
    <property type="project" value="UniProtKB-KW"/>
</dbReference>
<protein>
    <recommendedName>
        <fullName evidence="3">Small ribosomal subunit protein eS24</fullName>
    </recommendedName>
</protein>
<evidence type="ECO:0000256" key="3">
    <source>
        <dbReference type="HAMAP-Rule" id="MF_00545"/>
    </source>
</evidence>
<dbReference type="InterPro" id="IPR001976">
    <property type="entry name" value="Ribosomal_eS24"/>
</dbReference>
<evidence type="ECO:0000313" key="5">
    <source>
        <dbReference type="Proteomes" id="UP000050301"/>
    </source>
</evidence>
<dbReference type="Pfam" id="PF01282">
    <property type="entry name" value="Ribosomal_S24e"/>
    <property type="match status" value="1"/>
</dbReference>
<evidence type="ECO:0000256" key="2">
    <source>
        <dbReference type="ARBA" id="ARBA00023274"/>
    </source>
</evidence>
<dbReference type="EMBL" id="LKBH01000305">
    <property type="protein sequence ID" value="KQB33545.1"/>
    <property type="molecule type" value="Genomic_DNA"/>
</dbReference>
<evidence type="ECO:0000256" key="1">
    <source>
        <dbReference type="ARBA" id="ARBA00022980"/>
    </source>
</evidence>
<comment type="similarity">
    <text evidence="3">Belongs to the eukaryotic ribosomal protein eS24 family.</text>
</comment>
<dbReference type="GeneID" id="84221608"/>
<comment type="caution">
    <text evidence="4">The sequence shown here is derived from an EMBL/GenBank/DDBJ whole genome shotgun (WGS) entry which is preliminary data.</text>
</comment>
<dbReference type="RefSeq" id="WP_048100986.1">
    <property type="nucleotide sequence ID" value="NZ_LKBH01000305.1"/>
</dbReference>
<keyword evidence="2 3" id="KW-0687">Ribonucleoprotein</keyword>
<reference evidence="4 5" key="1">
    <citation type="submission" date="2015-09" db="EMBL/GenBank/DDBJ databases">
        <title>Heavy metals and arsenic resistance mechanisms in polyextremophilic archaea of the family Ferroplasmaceae.</title>
        <authorList>
            <person name="Bulaev A.G."/>
            <person name="Kanygina A.V."/>
        </authorList>
    </citation>
    <scope>NUCLEOTIDE SEQUENCE [LARGE SCALE GENOMIC DNA]</scope>
    <source>
        <strain evidence="4 5">BH2</strain>
    </source>
</reference>
<dbReference type="PANTHER" id="PTHR10496">
    <property type="entry name" value="40S RIBOSOMAL PROTEIN S24"/>
    <property type="match status" value="1"/>
</dbReference>
<accession>A0A0Q0REN2</accession>
<dbReference type="GO" id="GO:0006412">
    <property type="term" value="P:translation"/>
    <property type="evidence" value="ECO:0007669"/>
    <property type="project" value="UniProtKB-UniRule"/>
</dbReference>
<dbReference type="GO" id="GO:1990904">
    <property type="term" value="C:ribonucleoprotein complex"/>
    <property type="evidence" value="ECO:0007669"/>
    <property type="project" value="UniProtKB-KW"/>
</dbReference>
<dbReference type="Gene3D" id="3.30.70.330">
    <property type="match status" value="1"/>
</dbReference>
<keyword evidence="5" id="KW-1185">Reference proteome</keyword>
<evidence type="ECO:0000313" key="4">
    <source>
        <dbReference type="EMBL" id="KQB33545.1"/>
    </source>
</evidence>
<dbReference type="Proteomes" id="UP000050301">
    <property type="component" value="Unassembled WGS sequence"/>
</dbReference>
<dbReference type="InParanoid" id="A0A0Q0REN2"/>
<dbReference type="InterPro" id="IPR012677">
    <property type="entry name" value="Nucleotide-bd_a/b_plait_sf"/>
</dbReference>
<dbReference type="AlphaFoldDB" id="A0A0Q0REN2"/>